<feature type="transmembrane region" description="Helical" evidence="1">
    <location>
        <begin position="186"/>
        <end position="209"/>
    </location>
</feature>
<name>A0A1E5GTC1_9ENTE</name>
<reference evidence="4" key="1">
    <citation type="submission" date="2016-09" db="EMBL/GenBank/DDBJ databases">
        <authorList>
            <person name="Gulvik C.A."/>
        </authorList>
    </citation>
    <scope>NUCLEOTIDE SEQUENCE [LARGE SCALE GENOMIC DNA]</scope>
    <source>
        <strain evidence="4">LMG 26306</strain>
    </source>
</reference>
<feature type="transmembrane region" description="Helical" evidence="1">
    <location>
        <begin position="33"/>
        <end position="54"/>
    </location>
</feature>
<dbReference type="OrthoDB" id="2176822at2"/>
<keyword evidence="4" id="KW-1185">Reference proteome</keyword>
<feature type="transmembrane region" description="Helical" evidence="1">
    <location>
        <begin position="5"/>
        <end position="21"/>
    </location>
</feature>
<keyword evidence="1" id="KW-0472">Membrane</keyword>
<dbReference type="InterPro" id="IPR036890">
    <property type="entry name" value="HATPase_C_sf"/>
</dbReference>
<organism evidence="3 4">
    <name type="scientific">Enterococcus quebecensis</name>
    <dbReference type="NCBI Taxonomy" id="903983"/>
    <lineage>
        <taxon>Bacteria</taxon>
        <taxon>Bacillati</taxon>
        <taxon>Bacillota</taxon>
        <taxon>Bacilli</taxon>
        <taxon>Lactobacillales</taxon>
        <taxon>Enterococcaceae</taxon>
        <taxon>Enterococcus</taxon>
    </lineage>
</organism>
<feature type="transmembrane region" description="Helical" evidence="1">
    <location>
        <begin position="115"/>
        <end position="136"/>
    </location>
</feature>
<dbReference type="InterPro" id="IPR032834">
    <property type="entry name" value="NatK-like_C"/>
</dbReference>
<evidence type="ECO:0000256" key="1">
    <source>
        <dbReference type="SAM" id="Phobius"/>
    </source>
</evidence>
<feature type="transmembrane region" description="Helical" evidence="1">
    <location>
        <begin position="157"/>
        <end position="174"/>
    </location>
</feature>
<feature type="transmembrane region" description="Helical" evidence="1">
    <location>
        <begin position="75"/>
        <end position="95"/>
    </location>
</feature>
<dbReference type="STRING" id="903983.BCR23_07200"/>
<feature type="domain" description="Sensor histidine kinase NatK-like C-terminal" evidence="2">
    <location>
        <begin position="323"/>
        <end position="427"/>
    </location>
</feature>
<dbReference type="EMBL" id="MIKB01000014">
    <property type="protein sequence ID" value="OEG15927.1"/>
    <property type="molecule type" value="Genomic_DNA"/>
</dbReference>
<evidence type="ECO:0000259" key="2">
    <source>
        <dbReference type="Pfam" id="PF14501"/>
    </source>
</evidence>
<dbReference type="PANTHER" id="PTHR40448">
    <property type="entry name" value="TWO-COMPONENT SENSOR HISTIDINE KINASE"/>
    <property type="match status" value="1"/>
</dbReference>
<dbReference type="GO" id="GO:0042802">
    <property type="term" value="F:identical protein binding"/>
    <property type="evidence" value="ECO:0007669"/>
    <property type="project" value="TreeGrafter"/>
</dbReference>
<dbReference type="PANTHER" id="PTHR40448:SF1">
    <property type="entry name" value="TWO-COMPONENT SENSOR HISTIDINE KINASE"/>
    <property type="match status" value="1"/>
</dbReference>
<evidence type="ECO:0000313" key="4">
    <source>
        <dbReference type="Proteomes" id="UP000094764"/>
    </source>
</evidence>
<protein>
    <recommendedName>
        <fullName evidence="2">Sensor histidine kinase NatK-like C-terminal domain-containing protein</fullName>
    </recommendedName>
</protein>
<dbReference type="SUPFAM" id="SSF55874">
    <property type="entry name" value="ATPase domain of HSP90 chaperone/DNA topoisomerase II/histidine kinase"/>
    <property type="match status" value="1"/>
</dbReference>
<keyword evidence="1" id="KW-1133">Transmembrane helix</keyword>
<comment type="caution">
    <text evidence="3">The sequence shown here is derived from an EMBL/GenBank/DDBJ whole genome shotgun (WGS) entry which is preliminary data.</text>
</comment>
<proteinExistence type="predicted"/>
<dbReference type="AlphaFoldDB" id="A0A1E5GTC1"/>
<evidence type="ECO:0000313" key="3">
    <source>
        <dbReference type="EMBL" id="OEG15927.1"/>
    </source>
</evidence>
<keyword evidence="1" id="KW-0812">Transmembrane</keyword>
<dbReference type="Pfam" id="PF14501">
    <property type="entry name" value="HATPase_c_5"/>
    <property type="match status" value="1"/>
</dbReference>
<sequence length="435" mass="50555">MNTSLLTSLIALNFLQIIWFVTYKKLLNLRESLILTCFVLLQFTLAFFISYQYVTILKLPFYFFQFTFSMRRLKNWFIPSLLISFENSLILLSWIPTLDTWDILYINQQISTSTYMAFLVLFIFLQQFLLFLFIVLTNYLNTRFSFTHSIALLPKNYKFLSTIFLFFLFLSINLKQISVLSGDLSSLFYSSFIVIGYTLFIGFTILILVKYNNEKQYIALLSETHDREKKKITLSHEFRKDYKALLLSLTGYLESGDTEKTLELLRGIIDYSDSLLTPNLYKKISVIENLPIQGLLTSFLNRCLATGVQIDLQITEKLTDIDMNVVDFIRCFSILLDNAYEATEVANQPEIAINITGNTQTITVEVVNTFEEKESIPFNSLLQNNFSTKKGHQGKGLHIFLSILDNYKQSSYNISKKNNHFIAKFTILKKHVDHT</sequence>
<gene>
    <name evidence="3" type="ORF">BCR23_07200</name>
</gene>
<accession>A0A1E5GTC1</accession>
<dbReference type="Gene3D" id="3.30.565.10">
    <property type="entry name" value="Histidine kinase-like ATPase, C-terminal domain"/>
    <property type="match status" value="1"/>
</dbReference>
<dbReference type="Proteomes" id="UP000094764">
    <property type="component" value="Unassembled WGS sequence"/>
</dbReference>